<accession>A0ABY7TIA1</accession>
<dbReference type="Proteomes" id="UP001220395">
    <property type="component" value="Chromosome"/>
</dbReference>
<evidence type="ECO:0000313" key="1">
    <source>
        <dbReference type="EMBL" id="WCT72059.1"/>
    </source>
</evidence>
<dbReference type="RefSeq" id="WP_273686008.1">
    <property type="nucleotide sequence ID" value="NZ_CP117411.1"/>
</dbReference>
<organism evidence="1 2">
    <name type="scientific">Sphingomonas naphthae</name>
    <dbReference type="NCBI Taxonomy" id="1813468"/>
    <lineage>
        <taxon>Bacteria</taxon>
        <taxon>Pseudomonadati</taxon>
        <taxon>Pseudomonadota</taxon>
        <taxon>Alphaproteobacteria</taxon>
        <taxon>Sphingomonadales</taxon>
        <taxon>Sphingomonadaceae</taxon>
        <taxon>Sphingomonas</taxon>
    </lineage>
</organism>
<evidence type="ECO:0000313" key="2">
    <source>
        <dbReference type="Proteomes" id="UP001220395"/>
    </source>
</evidence>
<reference evidence="1 2" key="1">
    <citation type="submission" date="2023-02" db="EMBL/GenBank/DDBJ databases">
        <title>Genome sequence of Sphingomonas naphthae.</title>
        <authorList>
            <person name="Kim S."/>
            <person name="Heo J."/>
            <person name="Kwon S.-W."/>
        </authorList>
    </citation>
    <scope>NUCLEOTIDE SEQUENCE [LARGE SCALE GENOMIC DNA]</scope>
    <source>
        <strain evidence="1 2">KACC 18716</strain>
    </source>
</reference>
<protein>
    <submittedName>
        <fullName evidence="1">DUF1320 domain-containing protein</fullName>
    </submittedName>
</protein>
<sequence length="138" mass="14580">MAYATLADLNLAFTERAIAQLCDDEGDGTAVAVRTGRALNAAAAVIDGYVATAYKLPISPPSVLLTNIACDIARYELDQDAPTETIAKRHAAALAQLRDIASGKLKLDAGVEEQVERDGVVLVEGGERLFTRDSMAGF</sequence>
<dbReference type="Pfam" id="PF07030">
    <property type="entry name" value="Phage_Mu_Gp36"/>
    <property type="match status" value="1"/>
</dbReference>
<dbReference type="InterPro" id="IPR009752">
    <property type="entry name" value="Phage_Mu_GpJ"/>
</dbReference>
<gene>
    <name evidence="1" type="ORF">PQ455_10405</name>
</gene>
<keyword evidence="2" id="KW-1185">Reference proteome</keyword>
<dbReference type="EMBL" id="CP117411">
    <property type="protein sequence ID" value="WCT72059.1"/>
    <property type="molecule type" value="Genomic_DNA"/>
</dbReference>
<proteinExistence type="predicted"/>
<name>A0ABY7TIA1_9SPHN</name>